<feature type="non-terminal residue" evidence="1">
    <location>
        <position position="44"/>
    </location>
</feature>
<dbReference type="AlphaFoldDB" id="A0A8J4WCQ1"/>
<comment type="caution">
    <text evidence="1">The sequence shown here is derived from an EMBL/GenBank/DDBJ whole genome shotgun (WGS) entry which is preliminary data.</text>
</comment>
<dbReference type="EMBL" id="LUCH01019510">
    <property type="protein sequence ID" value="KAF5394253.1"/>
    <property type="molecule type" value="Genomic_DNA"/>
</dbReference>
<evidence type="ECO:0000313" key="1">
    <source>
        <dbReference type="EMBL" id="KAF5394253.1"/>
    </source>
</evidence>
<accession>A0A8J4WCQ1</accession>
<gene>
    <name evidence="1" type="ORF">PHET_11966</name>
</gene>
<name>A0A8J4WCQ1_9TREM</name>
<evidence type="ECO:0000313" key="2">
    <source>
        <dbReference type="Proteomes" id="UP000748531"/>
    </source>
</evidence>
<protein>
    <submittedName>
        <fullName evidence="1">Uncharacterized protein</fullName>
    </submittedName>
</protein>
<organism evidence="1 2">
    <name type="scientific">Paragonimus heterotremus</name>
    <dbReference type="NCBI Taxonomy" id="100268"/>
    <lineage>
        <taxon>Eukaryota</taxon>
        <taxon>Metazoa</taxon>
        <taxon>Spiralia</taxon>
        <taxon>Lophotrochozoa</taxon>
        <taxon>Platyhelminthes</taxon>
        <taxon>Trematoda</taxon>
        <taxon>Digenea</taxon>
        <taxon>Plagiorchiida</taxon>
        <taxon>Troglotremata</taxon>
        <taxon>Troglotrematidae</taxon>
        <taxon>Paragonimus</taxon>
    </lineage>
</organism>
<dbReference type="Proteomes" id="UP000748531">
    <property type="component" value="Unassembled WGS sequence"/>
</dbReference>
<proteinExistence type="predicted"/>
<sequence>MLSWKVQRSCYERQKTNTLKRSASCARSINNCKINVLLRIKMRS</sequence>
<keyword evidence="2" id="KW-1185">Reference proteome</keyword>
<reference evidence="1" key="1">
    <citation type="submission" date="2019-05" db="EMBL/GenBank/DDBJ databases">
        <title>Annotation for the trematode Paragonimus heterotremus.</title>
        <authorList>
            <person name="Choi Y.-J."/>
        </authorList>
    </citation>
    <scope>NUCLEOTIDE SEQUENCE</scope>
    <source>
        <strain evidence="1">LC</strain>
    </source>
</reference>